<feature type="binding site" evidence="2">
    <location>
        <position position="204"/>
    </location>
    <ligand>
        <name>Mg(2+)</name>
        <dbReference type="ChEBI" id="CHEBI:18420"/>
        <label>5</label>
    </ligand>
</feature>
<dbReference type="PANTHER" id="PTHR30270:SF0">
    <property type="entry name" value="THIAMINE-MONOPHOSPHATE KINASE"/>
    <property type="match status" value="1"/>
</dbReference>
<comment type="caution">
    <text evidence="2">Lacks conserved residue(s) required for the propagation of feature annotation.</text>
</comment>
<comment type="catalytic activity">
    <reaction evidence="2">
        <text>thiamine phosphate + ATP = thiamine diphosphate + ADP</text>
        <dbReference type="Rhea" id="RHEA:15913"/>
        <dbReference type="ChEBI" id="CHEBI:30616"/>
        <dbReference type="ChEBI" id="CHEBI:37575"/>
        <dbReference type="ChEBI" id="CHEBI:58937"/>
        <dbReference type="ChEBI" id="CHEBI:456216"/>
        <dbReference type="EC" id="2.7.4.16"/>
    </reaction>
</comment>
<evidence type="ECO:0000313" key="6">
    <source>
        <dbReference type="Proteomes" id="UP001597375"/>
    </source>
</evidence>
<dbReference type="InterPro" id="IPR036676">
    <property type="entry name" value="PurM-like_C_sf"/>
</dbReference>
<feature type="domain" description="PurM-like C-terminal" evidence="4">
    <location>
        <begin position="185"/>
        <end position="283"/>
    </location>
</feature>
<keyword evidence="2" id="KW-0808">Transferase</keyword>
<dbReference type="Proteomes" id="UP001597375">
    <property type="component" value="Unassembled WGS sequence"/>
</dbReference>
<feature type="binding site" evidence="2">
    <location>
        <position position="203"/>
    </location>
    <ligand>
        <name>ATP</name>
        <dbReference type="ChEBI" id="CHEBI:30616"/>
    </ligand>
</feature>
<keyword evidence="2 5" id="KW-0418">Kinase</keyword>
<reference evidence="6" key="1">
    <citation type="journal article" date="2019" name="Int. J. Syst. Evol. Microbiol.">
        <title>The Global Catalogue of Microorganisms (GCM) 10K type strain sequencing project: providing services to taxonomists for standard genome sequencing and annotation.</title>
        <authorList>
            <consortium name="The Broad Institute Genomics Platform"/>
            <consortium name="The Broad Institute Genome Sequencing Center for Infectious Disease"/>
            <person name="Wu L."/>
            <person name="Ma J."/>
        </authorList>
    </citation>
    <scope>NUCLEOTIDE SEQUENCE [LARGE SCALE GENOMIC DNA]</scope>
    <source>
        <strain evidence="6">CGMCC 4.7106</strain>
    </source>
</reference>
<name>A0ABW5DC54_9BACT</name>
<feature type="binding site" evidence="2">
    <location>
        <position position="78"/>
    </location>
    <ligand>
        <name>Mg(2+)</name>
        <dbReference type="ChEBI" id="CHEBI:18420"/>
        <label>4</label>
    </ligand>
</feature>
<evidence type="ECO:0000313" key="5">
    <source>
        <dbReference type="EMBL" id="MFD2258030.1"/>
    </source>
</evidence>
<feature type="binding site" evidence="2">
    <location>
        <position position="78"/>
    </location>
    <ligand>
        <name>Mg(2+)</name>
        <dbReference type="ChEBI" id="CHEBI:18420"/>
        <label>2</label>
    </ligand>
</feature>
<feature type="binding site" evidence="2">
    <location>
        <position position="50"/>
    </location>
    <ligand>
        <name>Mg(2+)</name>
        <dbReference type="ChEBI" id="CHEBI:18420"/>
        <label>1</label>
    </ligand>
</feature>
<dbReference type="Gene3D" id="3.90.650.10">
    <property type="entry name" value="PurM-like C-terminal domain"/>
    <property type="match status" value="1"/>
</dbReference>
<dbReference type="EMBL" id="JBHUIT010000034">
    <property type="protein sequence ID" value="MFD2258030.1"/>
    <property type="molecule type" value="Genomic_DNA"/>
</dbReference>
<sequence>MKTLGEIGEDSLISRLITLVPVADQTMEGPGDDCAVIDDGRSGFLLLKTDALVEGVHYERSADPLAVGWKAIARVISDFAAMGGKPERFLVTVALPKSLQLDWIENFYRGMGNCMSRYGAVLAGGETCRVPEGSAAVISISATGSVSREQLVLRSGGRSGDEIWVTGRLGGSISGKHLSFLPRVEQAAWLTGNFALSAMMDLSDGIASDLPRLAKASGCGFQIDEDAVPLNNGCTVQQALTDGEDFELLFTLADSLGLPESWRSIFPDIELTRIGTLVAENQGRELSGGWDHFS</sequence>
<comment type="pathway">
    <text evidence="2">Cofactor biosynthesis; thiamine diphosphate biosynthesis; thiamine diphosphate from thiamine phosphate: step 1/1.</text>
</comment>
<comment type="miscellaneous">
    <text evidence="2">Reaction mechanism of ThiL seems to utilize a direct, inline transfer of the gamma-phosphate of ATP to TMP rather than a phosphorylated enzyme intermediate.</text>
</comment>
<accession>A0ABW5DC54</accession>
<protein>
    <recommendedName>
        <fullName evidence="2">Thiamine-monophosphate kinase</fullName>
        <shortName evidence="2">TMP kinase</shortName>
        <shortName evidence="2">Thiamine-phosphate kinase</shortName>
        <ecNumber evidence="2">2.7.4.16</ecNumber>
    </recommendedName>
</protein>
<feature type="binding site" evidence="2">
    <location>
        <position position="78"/>
    </location>
    <ligand>
        <name>Mg(2+)</name>
        <dbReference type="ChEBI" id="CHEBI:18420"/>
        <label>3</label>
    </ligand>
</feature>
<comment type="caution">
    <text evidence="5">The sequence shown here is derived from an EMBL/GenBank/DDBJ whole genome shotgun (WGS) entry which is preliminary data.</text>
</comment>
<dbReference type="Pfam" id="PF00586">
    <property type="entry name" value="AIRS"/>
    <property type="match status" value="1"/>
</dbReference>
<feature type="binding site" evidence="2">
    <location>
        <position position="290"/>
    </location>
    <ligand>
        <name>substrate</name>
    </ligand>
</feature>
<dbReference type="InterPro" id="IPR010918">
    <property type="entry name" value="PurM-like_C_dom"/>
</dbReference>
<dbReference type="PIRSF" id="PIRSF005303">
    <property type="entry name" value="Thiam_monoph_kin"/>
    <property type="match status" value="1"/>
</dbReference>
<feature type="binding site" evidence="2">
    <location>
        <position position="33"/>
    </location>
    <ligand>
        <name>Mg(2+)</name>
        <dbReference type="ChEBI" id="CHEBI:18420"/>
        <label>3</label>
    </ligand>
</feature>
<dbReference type="SUPFAM" id="SSF56042">
    <property type="entry name" value="PurM C-terminal domain-like"/>
    <property type="match status" value="1"/>
</dbReference>
<dbReference type="Gene3D" id="3.30.1330.10">
    <property type="entry name" value="PurM-like, N-terminal domain"/>
    <property type="match status" value="1"/>
</dbReference>
<dbReference type="Pfam" id="PF02769">
    <property type="entry name" value="AIRS_C"/>
    <property type="match status" value="1"/>
</dbReference>
<dbReference type="RefSeq" id="WP_386821473.1">
    <property type="nucleotide sequence ID" value="NZ_JBHUIT010000034.1"/>
</dbReference>
<gene>
    <name evidence="2" type="primary">thiL</name>
    <name evidence="5" type="ORF">ACFSSA_15220</name>
</gene>
<feature type="binding site" evidence="2">
    <location>
        <position position="33"/>
    </location>
    <ligand>
        <name>Mg(2+)</name>
        <dbReference type="ChEBI" id="CHEBI:18420"/>
        <label>4</label>
    </ligand>
</feature>
<feature type="binding site" evidence="2">
    <location>
        <position position="244"/>
    </location>
    <ligand>
        <name>substrate</name>
    </ligand>
</feature>
<feature type="binding site" evidence="2">
    <location>
        <position position="57"/>
    </location>
    <ligand>
        <name>substrate</name>
    </ligand>
</feature>
<keyword evidence="2" id="KW-0479">Metal-binding</keyword>
<comment type="function">
    <text evidence="2">Catalyzes the ATP-dependent phosphorylation of thiamine-monophosphate (TMP) to form thiamine-pyrophosphate (TPP), the active form of vitamin B1.</text>
</comment>
<evidence type="ECO:0000259" key="4">
    <source>
        <dbReference type="Pfam" id="PF02769"/>
    </source>
</evidence>
<dbReference type="EC" id="2.7.4.16" evidence="2"/>
<evidence type="ECO:0000256" key="2">
    <source>
        <dbReference type="HAMAP-Rule" id="MF_02128"/>
    </source>
</evidence>
<keyword evidence="6" id="KW-1185">Reference proteome</keyword>
<keyword evidence="2" id="KW-0067">ATP-binding</keyword>
<keyword evidence="2" id="KW-0460">Magnesium</keyword>
<evidence type="ECO:0000259" key="3">
    <source>
        <dbReference type="Pfam" id="PF00586"/>
    </source>
</evidence>
<dbReference type="GO" id="GO:0016301">
    <property type="term" value="F:kinase activity"/>
    <property type="evidence" value="ECO:0007669"/>
    <property type="project" value="UniProtKB-KW"/>
</dbReference>
<feature type="domain" description="PurM-like N-terminal" evidence="3">
    <location>
        <begin position="31"/>
        <end position="146"/>
    </location>
</feature>
<evidence type="ECO:0000256" key="1">
    <source>
        <dbReference type="ARBA" id="ARBA00022977"/>
    </source>
</evidence>
<keyword evidence="1 2" id="KW-0784">Thiamine biosynthesis</keyword>
<dbReference type="InterPro" id="IPR006283">
    <property type="entry name" value="ThiL-like"/>
</dbReference>
<comment type="similarity">
    <text evidence="2">Belongs to the thiamine-monophosphate kinase family.</text>
</comment>
<dbReference type="CDD" id="cd02194">
    <property type="entry name" value="ThiL"/>
    <property type="match status" value="1"/>
</dbReference>
<dbReference type="InterPro" id="IPR036921">
    <property type="entry name" value="PurM-like_N_sf"/>
</dbReference>
<feature type="binding site" evidence="2">
    <location>
        <position position="50"/>
    </location>
    <ligand>
        <name>Mg(2+)</name>
        <dbReference type="ChEBI" id="CHEBI:18420"/>
        <label>2</label>
    </ligand>
</feature>
<feature type="binding site" evidence="2">
    <location>
        <position position="154"/>
    </location>
    <ligand>
        <name>ATP</name>
        <dbReference type="ChEBI" id="CHEBI:30616"/>
    </ligand>
</feature>
<dbReference type="HAMAP" id="MF_02128">
    <property type="entry name" value="TMP_kinase"/>
    <property type="match status" value="1"/>
</dbReference>
<feature type="binding site" evidence="2">
    <location>
        <position position="108"/>
    </location>
    <ligand>
        <name>ATP</name>
        <dbReference type="ChEBI" id="CHEBI:30616"/>
    </ligand>
</feature>
<dbReference type="PANTHER" id="PTHR30270">
    <property type="entry name" value="THIAMINE-MONOPHOSPHATE KINASE"/>
    <property type="match status" value="1"/>
</dbReference>
<feature type="binding site" evidence="2">
    <location>
        <position position="49"/>
    </location>
    <ligand>
        <name>Mg(2+)</name>
        <dbReference type="ChEBI" id="CHEBI:18420"/>
        <label>1</label>
    </ligand>
</feature>
<keyword evidence="2" id="KW-0547">Nucleotide-binding</keyword>
<proteinExistence type="inferred from homology"/>
<feature type="binding site" evidence="2">
    <location>
        <position position="201"/>
    </location>
    <ligand>
        <name>Mg(2+)</name>
        <dbReference type="ChEBI" id="CHEBI:18420"/>
        <label>3</label>
    </ligand>
</feature>
<dbReference type="InterPro" id="IPR016188">
    <property type="entry name" value="PurM-like_N"/>
</dbReference>
<dbReference type="SUPFAM" id="SSF55326">
    <property type="entry name" value="PurM N-terminal domain-like"/>
    <property type="match status" value="1"/>
</dbReference>
<organism evidence="5 6">
    <name type="scientific">Luteolibacter algae</name>
    <dbReference type="NCBI Taxonomy" id="454151"/>
    <lineage>
        <taxon>Bacteria</taxon>
        <taxon>Pseudomonadati</taxon>
        <taxon>Verrucomicrobiota</taxon>
        <taxon>Verrucomicrobiia</taxon>
        <taxon>Verrucomicrobiales</taxon>
        <taxon>Verrucomicrobiaceae</taxon>
        <taxon>Luteolibacter</taxon>
    </lineage>
</organism>